<evidence type="ECO:0000259" key="1">
    <source>
        <dbReference type="Pfam" id="PF02371"/>
    </source>
</evidence>
<reference evidence="2" key="1">
    <citation type="submission" date="2019-03" db="EMBL/GenBank/DDBJ databases">
        <title>Single cell metagenomics reveals metabolic interactions within the superorganism composed of flagellate Streblomastix strix and complex community of Bacteroidetes bacteria on its surface.</title>
        <authorList>
            <person name="Treitli S.C."/>
            <person name="Kolisko M."/>
            <person name="Husnik F."/>
            <person name="Keeling P."/>
            <person name="Hampl V."/>
        </authorList>
    </citation>
    <scope>NUCLEOTIDE SEQUENCE</scope>
    <source>
        <strain evidence="2">STM</strain>
    </source>
</reference>
<evidence type="ECO:0000313" key="2">
    <source>
        <dbReference type="EMBL" id="KAA6326464.1"/>
    </source>
</evidence>
<dbReference type="EMBL" id="SNRY01002162">
    <property type="protein sequence ID" value="KAA6326464.1"/>
    <property type="molecule type" value="Genomic_DNA"/>
</dbReference>
<gene>
    <name evidence="2" type="ORF">EZS27_024429</name>
</gene>
<dbReference type="PANTHER" id="PTHR33055:SF13">
    <property type="entry name" value="TRANSPOSASE"/>
    <property type="match status" value="1"/>
</dbReference>
<dbReference type="InterPro" id="IPR047650">
    <property type="entry name" value="Transpos_IS110"/>
</dbReference>
<feature type="non-terminal residue" evidence="2">
    <location>
        <position position="1"/>
    </location>
</feature>
<organism evidence="2">
    <name type="scientific">termite gut metagenome</name>
    <dbReference type="NCBI Taxonomy" id="433724"/>
    <lineage>
        <taxon>unclassified sequences</taxon>
        <taxon>metagenomes</taxon>
        <taxon>organismal metagenomes</taxon>
    </lineage>
</organism>
<dbReference type="GO" id="GO:0006313">
    <property type="term" value="P:DNA transposition"/>
    <property type="evidence" value="ECO:0007669"/>
    <property type="project" value="InterPro"/>
</dbReference>
<dbReference type="InterPro" id="IPR003346">
    <property type="entry name" value="Transposase_20"/>
</dbReference>
<dbReference type="AlphaFoldDB" id="A0A5J4QZB1"/>
<protein>
    <recommendedName>
        <fullName evidence="1">Transposase IS116/IS110/IS902 C-terminal domain-containing protein</fullName>
    </recommendedName>
</protein>
<proteinExistence type="predicted"/>
<feature type="domain" description="Transposase IS116/IS110/IS902 C-terminal" evidence="1">
    <location>
        <begin position="1"/>
        <end position="44"/>
    </location>
</feature>
<sequence length="127" mass="14803">LRPRNDESAGKYKCTATTKGNKYLRSVFVQVAWAASRMKNSYDREKFNRLAMRKPRKKALIAIARKLLTVSWHVLHDKSPISGQVHWSICKRGHCCHHEVTRTENALFAEDGQIDGHERYSDWQLHE</sequence>
<dbReference type="Pfam" id="PF02371">
    <property type="entry name" value="Transposase_20"/>
    <property type="match status" value="1"/>
</dbReference>
<dbReference type="PANTHER" id="PTHR33055">
    <property type="entry name" value="TRANSPOSASE FOR INSERTION SEQUENCE ELEMENT IS1111A"/>
    <property type="match status" value="1"/>
</dbReference>
<dbReference type="GO" id="GO:0004803">
    <property type="term" value="F:transposase activity"/>
    <property type="evidence" value="ECO:0007669"/>
    <property type="project" value="InterPro"/>
</dbReference>
<accession>A0A5J4QZB1</accession>
<comment type="caution">
    <text evidence="2">The sequence shown here is derived from an EMBL/GenBank/DDBJ whole genome shotgun (WGS) entry which is preliminary data.</text>
</comment>
<name>A0A5J4QZB1_9ZZZZ</name>
<dbReference type="GO" id="GO:0003677">
    <property type="term" value="F:DNA binding"/>
    <property type="evidence" value="ECO:0007669"/>
    <property type="project" value="InterPro"/>
</dbReference>